<dbReference type="EMBL" id="BBMN01000025">
    <property type="protein sequence ID" value="GAL08395.1"/>
    <property type="molecule type" value="Genomic_DNA"/>
</dbReference>
<organism evidence="1 2">
    <name type="scientific">Photobacterium aphoticum</name>
    <dbReference type="NCBI Taxonomy" id="754436"/>
    <lineage>
        <taxon>Bacteria</taxon>
        <taxon>Pseudomonadati</taxon>
        <taxon>Pseudomonadota</taxon>
        <taxon>Gammaproteobacteria</taxon>
        <taxon>Vibrionales</taxon>
        <taxon>Vibrionaceae</taxon>
        <taxon>Photobacterium</taxon>
    </lineage>
</organism>
<comment type="caution">
    <text evidence="1">The sequence shown here is derived from an EMBL/GenBank/DDBJ whole genome shotgun (WGS) entry which is preliminary data.</text>
</comment>
<name>A0A090QYY1_9GAMM</name>
<accession>A0A090QYY1</accession>
<reference evidence="1 2" key="1">
    <citation type="journal article" date="2014" name="Genome Announc.">
        <title>Draft Genome Sequences of Two Vibrionaceae Species, Vibrio ponticus C121 and Photobacterium aphoticum C119, Isolated as Coral Reef Microbiota.</title>
        <authorList>
            <person name="Al-saari N."/>
            <person name="Meirelles P.M."/>
            <person name="Mino S."/>
            <person name="Suda W."/>
            <person name="Oshima K."/>
            <person name="Hattori M."/>
            <person name="Ohkuma M."/>
            <person name="Thompson F.L."/>
            <person name="Gomez-Gil B."/>
            <person name="Sawabe T."/>
            <person name="Sawabe T."/>
        </authorList>
    </citation>
    <scope>NUCLEOTIDE SEQUENCE [LARGE SCALE GENOMIC DNA]</scope>
    <source>
        <strain evidence="1 2">JCM 19237</strain>
    </source>
</reference>
<protein>
    <submittedName>
        <fullName evidence="1">Uncharacterized protein</fullName>
    </submittedName>
</protein>
<dbReference type="Proteomes" id="UP000029227">
    <property type="component" value="Unassembled WGS sequence"/>
</dbReference>
<dbReference type="STRING" id="754436.JCM19237_3757"/>
<gene>
    <name evidence="1" type="ORF">JCM19237_3757</name>
</gene>
<proteinExistence type="predicted"/>
<sequence>MAFYHMVRDSKSVLLGAVSKQLRQLIIMTFFHGTALIADQQL</sequence>
<dbReference type="AlphaFoldDB" id="A0A090QYY1"/>
<evidence type="ECO:0000313" key="2">
    <source>
        <dbReference type="Proteomes" id="UP000029227"/>
    </source>
</evidence>
<evidence type="ECO:0000313" key="1">
    <source>
        <dbReference type="EMBL" id="GAL08395.1"/>
    </source>
</evidence>